<keyword evidence="2" id="KW-1185">Reference proteome</keyword>
<name>A0AAD2FZC5_9STRA</name>
<dbReference type="CDD" id="cd09272">
    <property type="entry name" value="RNase_HI_RT_Ty1"/>
    <property type="match status" value="1"/>
</dbReference>
<comment type="caution">
    <text evidence="1">The sequence shown here is derived from an EMBL/GenBank/DDBJ whole genome shotgun (WGS) entry which is preliminary data.</text>
</comment>
<protein>
    <submittedName>
        <fullName evidence="1">Uncharacterized protein</fullName>
    </submittedName>
</protein>
<evidence type="ECO:0000313" key="2">
    <source>
        <dbReference type="Proteomes" id="UP001295423"/>
    </source>
</evidence>
<dbReference type="AlphaFoldDB" id="A0AAD2FZC5"/>
<sequence length="205" mass="23258">MGLNDCRCIFDNQSLQARQRRLRKIGQIHLRATKYMPLTIELDDKFVMQWWVGASFAVHKDMKSHTGAGLTMGKGAIIAISTKQKINTDSLTVAELVGVHDALPMIMWSRYFIISQGYEVVKNIIHQDNQSAMLLEKNGRSSCGRKTRALDVRYFSITGKIKSGFMRVLHCPTAKMLGDFFTKPTQGTLFCTFRNLIMNPSDQYS</sequence>
<organism evidence="1 2">
    <name type="scientific">Cylindrotheca closterium</name>
    <dbReference type="NCBI Taxonomy" id="2856"/>
    <lineage>
        <taxon>Eukaryota</taxon>
        <taxon>Sar</taxon>
        <taxon>Stramenopiles</taxon>
        <taxon>Ochrophyta</taxon>
        <taxon>Bacillariophyta</taxon>
        <taxon>Bacillariophyceae</taxon>
        <taxon>Bacillariophycidae</taxon>
        <taxon>Bacillariales</taxon>
        <taxon>Bacillariaceae</taxon>
        <taxon>Cylindrotheca</taxon>
    </lineage>
</organism>
<dbReference type="Proteomes" id="UP001295423">
    <property type="component" value="Unassembled WGS sequence"/>
</dbReference>
<proteinExistence type="predicted"/>
<dbReference type="EMBL" id="CAKOGP040001917">
    <property type="protein sequence ID" value="CAJ1956593.1"/>
    <property type="molecule type" value="Genomic_DNA"/>
</dbReference>
<reference evidence="1" key="1">
    <citation type="submission" date="2023-08" db="EMBL/GenBank/DDBJ databases">
        <authorList>
            <person name="Audoor S."/>
            <person name="Bilcke G."/>
        </authorList>
    </citation>
    <scope>NUCLEOTIDE SEQUENCE</scope>
</reference>
<gene>
    <name evidence="1" type="ORF">CYCCA115_LOCUS16308</name>
</gene>
<evidence type="ECO:0000313" key="1">
    <source>
        <dbReference type="EMBL" id="CAJ1956593.1"/>
    </source>
</evidence>
<accession>A0AAD2FZC5</accession>